<sequence>MPTKIIGKLLFLLLILSSCGITKYVQRYAVEGYIVDANNTPMNNVEIKFLLDENQHDIMLLSDKDSTITNDEGYY</sequence>
<protein>
    <recommendedName>
        <fullName evidence="3">Carboxypeptidase regulatory-like domain-containing protein</fullName>
    </recommendedName>
</protein>
<evidence type="ECO:0000313" key="2">
    <source>
        <dbReference type="Proteomes" id="UP000182114"/>
    </source>
</evidence>
<name>A0A1G7HJC4_9FLAO</name>
<dbReference type="Proteomes" id="UP000182114">
    <property type="component" value="Unassembled WGS sequence"/>
</dbReference>
<dbReference type="RefSeq" id="WP_074538461.1">
    <property type="nucleotide sequence ID" value="NZ_FNBD01000006.1"/>
</dbReference>
<reference evidence="2" key="1">
    <citation type="submission" date="2016-10" db="EMBL/GenBank/DDBJ databases">
        <authorList>
            <person name="Varghese N."/>
            <person name="Submissions S."/>
        </authorList>
    </citation>
    <scope>NUCLEOTIDE SEQUENCE [LARGE SCALE GENOMIC DNA]</scope>
    <source>
        <strain evidence="2">DSM 24729</strain>
    </source>
</reference>
<dbReference type="AlphaFoldDB" id="A0A1G7HJC4"/>
<keyword evidence="2" id="KW-1185">Reference proteome</keyword>
<proteinExistence type="predicted"/>
<dbReference type="PROSITE" id="PS51257">
    <property type="entry name" value="PROKAR_LIPOPROTEIN"/>
    <property type="match status" value="1"/>
</dbReference>
<evidence type="ECO:0008006" key="3">
    <source>
        <dbReference type="Google" id="ProtNLM"/>
    </source>
</evidence>
<dbReference type="EMBL" id="FNBD01000006">
    <property type="protein sequence ID" value="SDF00433.1"/>
    <property type="molecule type" value="Genomic_DNA"/>
</dbReference>
<organism evidence="1 2">
    <name type="scientific">Cellulophaga baltica</name>
    <dbReference type="NCBI Taxonomy" id="76594"/>
    <lineage>
        <taxon>Bacteria</taxon>
        <taxon>Pseudomonadati</taxon>
        <taxon>Bacteroidota</taxon>
        <taxon>Flavobacteriia</taxon>
        <taxon>Flavobacteriales</taxon>
        <taxon>Flavobacteriaceae</taxon>
        <taxon>Cellulophaga</taxon>
    </lineage>
</organism>
<gene>
    <name evidence="1" type="ORF">SAMN04487992_106109</name>
</gene>
<evidence type="ECO:0000313" key="1">
    <source>
        <dbReference type="EMBL" id="SDF00433.1"/>
    </source>
</evidence>
<accession>A0A1G7HJC4</accession>